<reference evidence="5" key="1">
    <citation type="submission" date="2020-01" db="EMBL/GenBank/DDBJ databases">
        <title>Genome sequence of Kobresia littledalei, the first chromosome-level genome in the family Cyperaceae.</title>
        <authorList>
            <person name="Qu G."/>
        </authorList>
    </citation>
    <scope>NUCLEOTIDE SEQUENCE</scope>
    <source>
        <strain evidence="5">C.B.Clarke</strain>
        <tissue evidence="5">Leaf</tissue>
    </source>
</reference>
<gene>
    <name evidence="5" type="ORF">FCM35_KLT19969</name>
</gene>
<proteinExistence type="predicted"/>
<evidence type="ECO:0000313" key="5">
    <source>
        <dbReference type="EMBL" id="KAF3335462.1"/>
    </source>
</evidence>
<dbReference type="PROSITE" id="PS51371">
    <property type="entry name" value="CBS"/>
    <property type="match status" value="1"/>
</dbReference>
<feature type="compositionally biased region" description="Polar residues" evidence="3">
    <location>
        <begin position="7"/>
        <end position="21"/>
    </location>
</feature>
<comment type="caution">
    <text evidence="5">The sequence shown here is derived from an EMBL/GenBank/DDBJ whole genome shotgun (WGS) entry which is preliminary data.</text>
</comment>
<dbReference type="EMBL" id="SWLB01000008">
    <property type="protein sequence ID" value="KAF3335462.1"/>
    <property type="molecule type" value="Genomic_DNA"/>
</dbReference>
<dbReference type="OrthoDB" id="418595at2759"/>
<dbReference type="InterPro" id="IPR046342">
    <property type="entry name" value="CBS_dom_sf"/>
</dbReference>
<dbReference type="Proteomes" id="UP000623129">
    <property type="component" value="Unassembled WGS sequence"/>
</dbReference>
<dbReference type="InterPro" id="IPR000644">
    <property type="entry name" value="CBS_dom"/>
</dbReference>
<evidence type="ECO:0000256" key="2">
    <source>
        <dbReference type="PROSITE-ProRule" id="PRU00703"/>
    </source>
</evidence>
<dbReference type="Gene3D" id="3.10.580.10">
    <property type="entry name" value="CBS-domain"/>
    <property type="match status" value="2"/>
</dbReference>
<evidence type="ECO:0000256" key="3">
    <source>
        <dbReference type="SAM" id="MobiDB-lite"/>
    </source>
</evidence>
<evidence type="ECO:0000256" key="1">
    <source>
        <dbReference type="ARBA" id="ARBA00023122"/>
    </source>
</evidence>
<dbReference type="Pfam" id="PF00571">
    <property type="entry name" value="CBS"/>
    <property type="match status" value="2"/>
</dbReference>
<evidence type="ECO:0000313" key="6">
    <source>
        <dbReference type="Proteomes" id="UP000623129"/>
    </source>
</evidence>
<keyword evidence="6" id="KW-1185">Reference proteome</keyword>
<evidence type="ECO:0000259" key="4">
    <source>
        <dbReference type="PROSITE" id="PS51371"/>
    </source>
</evidence>
<feature type="domain" description="CBS" evidence="4">
    <location>
        <begin position="158"/>
        <end position="214"/>
    </location>
</feature>
<accession>A0A833R6T9</accession>
<feature type="region of interest" description="Disordered" evidence="3">
    <location>
        <begin position="1"/>
        <end position="21"/>
    </location>
</feature>
<dbReference type="SUPFAM" id="SSF54631">
    <property type="entry name" value="CBS-domain pair"/>
    <property type="match status" value="1"/>
</dbReference>
<protein>
    <submittedName>
        <fullName evidence="5">CBS domain-containing protein</fullName>
    </submittedName>
</protein>
<dbReference type="InterPro" id="IPR051257">
    <property type="entry name" value="Diverse_CBS-Domain"/>
</dbReference>
<dbReference type="AlphaFoldDB" id="A0A833R6T9"/>
<name>A0A833R6T9_9POAL</name>
<keyword evidence="1 2" id="KW-0129">CBS domain</keyword>
<sequence>MACINSFPGTSPNILRSPRPSNTISCRRNCRKLLKAPLASTFSCGPRLEMDENPEGIISGEWSENFSLLSFDDLRAYLESQRIKSSPKMQGMAKVSEVMSTPVRTAKSDQTLEEVAHHFEAVSTLPVVDGNLICIGVISKNDQDKASHGLQTRIGEMMSSPAITLSEDKTVMDAAALMLKSKVHRIPVVNKERRVIGIITRKDVLQELEALLKC</sequence>
<dbReference type="PANTHER" id="PTHR43080">
    <property type="entry name" value="CBS DOMAIN-CONTAINING PROTEIN CBSX3, MITOCHONDRIAL"/>
    <property type="match status" value="1"/>
</dbReference>
<dbReference type="SMART" id="SM00116">
    <property type="entry name" value="CBS"/>
    <property type="match status" value="2"/>
</dbReference>
<dbReference type="PANTHER" id="PTHR43080:SF29">
    <property type="entry name" value="OS02G0818000 PROTEIN"/>
    <property type="match status" value="1"/>
</dbReference>
<organism evidence="5 6">
    <name type="scientific">Carex littledalei</name>
    <dbReference type="NCBI Taxonomy" id="544730"/>
    <lineage>
        <taxon>Eukaryota</taxon>
        <taxon>Viridiplantae</taxon>
        <taxon>Streptophyta</taxon>
        <taxon>Embryophyta</taxon>
        <taxon>Tracheophyta</taxon>
        <taxon>Spermatophyta</taxon>
        <taxon>Magnoliopsida</taxon>
        <taxon>Liliopsida</taxon>
        <taxon>Poales</taxon>
        <taxon>Cyperaceae</taxon>
        <taxon>Cyperoideae</taxon>
        <taxon>Cariceae</taxon>
        <taxon>Carex</taxon>
        <taxon>Carex subgen. Euthyceras</taxon>
    </lineage>
</organism>